<proteinExistence type="predicted"/>
<feature type="region of interest" description="Disordered" evidence="1">
    <location>
        <begin position="101"/>
        <end position="203"/>
    </location>
</feature>
<reference evidence="3" key="1">
    <citation type="journal article" date="2020" name="Nat. Commun.">
        <title>Genome assembly of wild tea tree DASZ reveals pedigree and selection history of tea varieties.</title>
        <authorList>
            <person name="Zhang W."/>
            <person name="Zhang Y."/>
            <person name="Qiu H."/>
            <person name="Guo Y."/>
            <person name="Wan H."/>
            <person name="Zhang X."/>
            <person name="Scossa F."/>
            <person name="Alseekh S."/>
            <person name="Zhang Q."/>
            <person name="Wang P."/>
            <person name="Xu L."/>
            <person name="Schmidt M.H."/>
            <person name="Jia X."/>
            <person name="Li D."/>
            <person name="Zhu A."/>
            <person name="Guo F."/>
            <person name="Chen W."/>
            <person name="Ni D."/>
            <person name="Usadel B."/>
            <person name="Fernie A.R."/>
            <person name="Wen W."/>
        </authorList>
    </citation>
    <scope>NUCLEOTIDE SEQUENCE [LARGE SCALE GENOMIC DNA]</scope>
    <source>
        <strain evidence="3">cv. G240</strain>
    </source>
</reference>
<feature type="compositionally biased region" description="Low complexity" evidence="1">
    <location>
        <begin position="156"/>
        <end position="199"/>
    </location>
</feature>
<feature type="compositionally biased region" description="Low complexity" evidence="1">
    <location>
        <begin position="284"/>
        <end position="306"/>
    </location>
</feature>
<name>A0A7J7I150_CAMSI</name>
<dbReference type="Proteomes" id="UP000593564">
    <property type="component" value="Unassembled WGS sequence"/>
</dbReference>
<comment type="caution">
    <text evidence="2">The sequence shown here is derived from an EMBL/GenBank/DDBJ whole genome shotgun (WGS) entry which is preliminary data.</text>
</comment>
<gene>
    <name evidence="2" type="ORF">HYC85_005053</name>
</gene>
<dbReference type="AlphaFoldDB" id="A0A7J7I150"/>
<evidence type="ECO:0000256" key="1">
    <source>
        <dbReference type="SAM" id="MobiDB-lite"/>
    </source>
</evidence>
<feature type="compositionally biased region" description="Polar residues" evidence="1">
    <location>
        <begin position="138"/>
        <end position="149"/>
    </location>
</feature>
<reference evidence="2 3" key="2">
    <citation type="submission" date="2020-07" db="EMBL/GenBank/DDBJ databases">
        <title>Genome assembly of wild tea tree DASZ reveals pedigree and selection history of tea varieties.</title>
        <authorList>
            <person name="Zhang W."/>
        </authorList>
    </citation>
    <scope>NUCLEOTIDE SEQUENCE [LARGE SCALE GENOMIC DNA]</scope>
    <source>
        <strain evidence="3">cv. G240</strain>
        <tissue evidence="2">Leaf</tissue>
    </source>
</reference>
<feature type="compositionally biased region" description="Basic and acidic residues" evidence="1">
    <location>
        <begin position="109"/>
        <end position="119"/>
    </location>
</feature>
<sequence length="339" mass="36036">MYFFFYYLVLHLSYSIIRCGFTQIVLVFLLNITASQNASPPATTPDSQGDNGGGSSNYEDLRGYALWGTGFLTLTSFDTTISYGIASAIALRTIDALTSSRSTGGHEIAQQKKEKEKTRSGNSNPPPSICHIVFPSVTLINPTTTTSSPDPKEETAAASASPNPKPAAGAGNVSTTTTTDTSKGAKETAASASPKSPAAGEKETVGATINRTIGSFFSQFQVENYPPPPQANKDHDRALAKAQAITANTCKHVIDFYNDCLGGGSWNKCDSYVDIMKKCHQMESHSPAASPQESQASANNSDDVSAAPPPIPTLRLSINLLLMSYHGETIHGLSKYQNV</sequence>
<keyword evidence="3" id="KW-1185">Reference proteome</keyword>
<protein>
    <submittedName>
        <fullName evidence="2">Uncharacterized protein</fullName>
    </submittedName>
</protein>
<dbReference type="EMBL" id="JACBKZ010000002">
    <property type="protein sequence ID" value="KAF5957828.1"/>
    <property type="molecule type" value="Genomic_DNA"/>
</dbReference>
<accession>A0A7J7I150</accession>
<evidence type="ECO:0000313" key="2">
    <source>
        <dbReference type="EMBL" id="KAF5957828.1"/>
    </source>
</evidence>
<evidence type="ECO:0000313" key="3">
    <source>
        <dbReference type="Proteomes" id="UP000593564"/>
    </source>
</evidence>
<feature type="region of interest" description="Disordered" evidence="1">
    <location>
        <begin position="284"/>
        <end position="308"/>
    </location>
</feature>
<organism evidence="2 3">
    <name type="scientific">Camellia sinensis</name>
    <name type="common">Tea plant</name>
    <name type="synonym">Thea sinensis</name>
    <dbReference type="NCBI Taxonomy" id="4442"/>
    <lineage>
        <taxon>Eukaryota</taxon>
        <taxon>Viridiplantae</taxon>
        <taxon>Streptophyta</taxon>
        <taxon>Embryophyta</taxon>
        <taxon>Tracheophyta</taxon>
        <taxon>Spermatophyta</taxon>
        <taxon>Magnoliopsida</taxon>
        <taxon>eudicotyledons</taxon>
        <taxon>Gunneridae</taxon>
        <taxon>Pentapetalae</taxon>
        <taxon>asterids</taxon>
        <taxon>Ericales</taxon>
        <taxon>Theaceae</taxon>
        <taxon>Camellia</taxon>
    </lineage>
</organism>